<dbReference type="RefSeq" id="WP_135440994.1">
    <property type="nucleotide sequence ID" value="NZ_SRLE01000002.1"/>
</dbReference>
<evidence type="ECO:0000256" key="2">
    <source>
        <dbReference type="ARBA" id="ARBA00022670"/>
    </source>
</evidence>
<dbReference type="GO" id="GO:0004222">
    <property type="term" value="F:metalloendopeptidase activity"/>
    <property type="evidence" value="ECO:0007669"/>
    <property type="project" value="InterPro"/>
</dbReference>
<reference evidence="9 10" key="1">
    <citation type="submission" date="2019-04" db="EMBL/GenBank/DDBJ databases">
        <title>Taxonomy of novel Haliea sp. from mangrove soil of West Coast of India.</title>
        <authorList>
            <person name="Verma A."/>
            <person name="Kumar P."/>
            <person name="Krishnamurthi S."/>
        </authorList>
    </citation>
    <scope>NUCLEOTIDE SEQUENCE [LARGE SCALE GENOMIC DNA]</scope>
    <source>
        <strain evidence="9 10">SAOS-164</strain>
    </source>
</reference>
<evidence type="ECO:0000256" key="3">
    <source>
        <dbReference type="ARBA" id="ARBA00022723"/>
    </source>
</evidence>
<dbReference type="AlphaFoldDB" id="A0A4Z0M7S3"/>
<evidence type="ECO:0000256" key="4">
    <source>
        <dbReference type="ARBA" id="ARBA00022801"/>
    </source>
</evidence>
<evidence type="ECO:0000256" key="1">
    <source>
        <dbReference type="ARBA" id="ARBA00001947"/>
    </source>
</evidence>
<keyword evidence="6" id="KW-0482">Metalloprotease</keyword>
<sequence length="457" mass="49613">MGRKFAVVLLLLLAAANAVYGESAGAKAHRQMVEAGQIYDDPELKAYVERVGQRLVAASDDPDGEFTFWVLDSGIINAFAAPGGFIYISRGMLPYLESEEEMAGVLGHEIAHITANHHGRQQRASWAGQAAAIASFIFTGSGDVARSAEIYGAELLSGYGRDMELEADGLGAEFLSRAGYDPQAMLQVLSVLKDQEQFARIKARSSGKPAGTYHGLYASHPRNDKRLHEVIDKARELHSDEYVESPEQPGEFLGHLDGLVWGESIQGQREENRYYHDKLAFSFAHPPGWTVETGSRAIIASSADGASSLTITLRRRTSDGPEQALRDAATGELGEGKALEQAGLQGYTALASSAGVTKRLAVIDYNYSYLFVASAADIAAADAELLAMIESFRPLAPQEKTNPDPHFVHFIQVPRGATMASLASSVDIPYAEEQLRLINGLYPRGEPRVGDWIKMIR</sequence>
<comment type="caution">
    <text evidence="9">The sequence shown here is derived from an EMBL/GenBank/DDBJ whole genome shotgun (WGS) entry which is preliminary data.</text>
</comment>
<protein>
    <submittedName>
        <fullName evidence="9">Peptidase M48</fullName>
    </submittedName>
</protein>
<keyword evidence="2" id="KW-0645">Protease</keyword>
<dbReference type="InterPro" id="IPR051156">
    <property type="entry name" value="Mito/Outer_Membr_Metalloprot"/>
</dbReference>
<gene>
    <name evidence="9" type="ORF">E4634_02365</name>
</gene>
<dbReference type="Proteomes" id="UP000298050">
    <property type="component" value="Unassembled WGS sequence"/>
</dbReference>
<dbReference type="InterPro" id="IPR001915">
    <property type="entry name" value="Peptidase_M48"/>
</dbReference>
<dbReference type="GO" id="GO:0046872">
    <property type="term" value="F:metal ion binding"/>
    <property type="evidence" value="ECO:0007669"/>
    <property type="project" value="UniProtKB-KW"/>
</dbReference>
<dbReference type="OrthoDB" id="9810445at2"/>
<feature type="signal peptide" evidence="7">
    <location>
        <begin position="1"/>
        <end position="20"/>
    </location>
</feature>
<organism evidence="9 10">
    <name type="scientific">Mangrovimicrobium sediminis</name>
    <dbReference type="NCBI Taxonomy" id="2562682"/>
    <lineage>
        <taxon>Bacteria</taxon>
        <taxon>Pseudomonadati</taxon>
        <taxon>Pseudomonadota</taxon>
        <taxon>Gammaproteobacteria</taxon>
        <taxon>Cellvibrionales</taxon>
        <taxon>Halieaceae</taxon>
        <taxon>Mangrovimicrobium</taxon>
    </lineage>
</organism>
<keyword evidence="3" id="KW-0479">Metal-binding</keyword>
<feature type="chain" id="PRO_5021294596" evidence="7">
    <location>
        <begin position="21"/>
        <end position="457"/>
    </location>
</feature>
<keyword evidence="4" id="KW-0378">Hydrolase</keyword>
<evidence type="ECO:0000256" key="6">
    <source>
        <dbReference type="ARBA" id="ARBA00023049"/>
    </source>
</evidence>
<evidence type="ECO:0000256" key="5">
    <source>
        <dbReference type="ARBA" id="ARBA00022833"/>
    </source>
</evidence>
<name>A0A4Z0M7S3_9GAMM</name>
<dbReference type="EMBL" id="SRLE01000002">
    <property type="protein sequence ID" value="TGD75742.1"/>
    <property type="molecule type" value="Genomic_DNA"/>
</dbReference>
<keyword evidence="10" id="KW-1185">Reference proteome</keyword>
<evidence type="ECO:0000313" key="10">
    <source>
        <dbReference type="Proteomes" id="UP000298050"/>
    </source>
</evidence>
<keyword evidence="5" id="KW-0862">Zinc</keyword>
<comment type="cofactor">
    <cofactor evidence="1">
        <name>Zn(2+)</name>
        <dbReference type="ChEBI" id="CHEBI:29105"/>
    </cofactor>
</comment>
<feature type="domain" description="Peptidase M48" evidence="8">
    <location>
        <begin position="44"/>
        <end position="230"/>
    </location>
</feature>
<evidence type="ECO:0000259" key="8">
    <source>
        <dbReference type="Pfam" id="PF01435"/>
    </source>
</evidence>
<evidence type="ECO:0000313" key="9">
    <source>
        <dbReference type="EMBL" id="TGD75742.1"/>
    </source>
</evidence>
<dbReference type="Gene3D" id="3.30.2010.10">
    <property type="entry name" value="Metalloproteases ('zincins'), catalytic domain"/>
    <property type="match status" value="1"/>
</dbReference>
<dbReference type="GO" id="GO:0016020">
    <property type="term" value="C:membrane"/>
    <property type="evidence" value="ECO:0007669"/>
    <property type="project" value="TreeGrafter"/>
</dbReference>
<keyword evidence="7" id="KW-0732">Signal</keyword>
<accession>A0A4Z0M7S3</accession>
<dbReference type="PANTHER" id="PTHR22726:SF24">
    <property type="entry name" value="M48 FAMILY METALLOPEPTIDASE"/>
    <property type="match status" value="1"/>
</dbReference>
<dbReference type="GO" id="GO:0051603">
    <property type="term" value="P:proteolysis involved in protein catabolic process"/>
    <property type="evidence" value="ECO:0007669"/>
    <property type="project" value="TreeGrafter"/>
</dbReference>
<dbReference type="PANTHER" id="PTHR22726">
    <property type="entry name" value="METALLOENDOPEPTIDASE OMA1"/>
    <property type="match status" value="1"/>
</dbReference>
<proteinExistence type="predicted"/>
<evidence type="ECO:0000256" key="7">
    <source>
        <dbReference type="SAM" id="SignalP"/>
    </source>
</evidence>
<dbReference type="Pfam" id="PF01435">
    <property type="entry name" value="Peptidase_M48"/>
    <property type="match status" value="1"/>
</dbReference>